<evidence type="ECO:0000313" key="2">
    <source>
        <dbReference type="WBParaSite" id="JU765_v2.g4603.t1"/>
    </source>
</evidence>
<dbReference type="Proteomes" id="UP000887576">
    <property type="component" value="Unplaced"/>
</dbReference>
<evidence type="ECO:0000313" key="1">
    <source>
        <dbReference type="Proteomes" id="UP000887576"/>
    </source>
</evidence>
<dbReference type="WBParaSite" id="JU765_v2.g4603.t1">
    <property type="protein sequence ID" value="JU765_v2.g4603.t1"/>
    <property type="gene ID" value="JU765_v2.g4603"/>
</dbReference>
<accession>A0AC34R8U0</accession>
<protein>
    <submittedName>
        <fullName evidence="2">Uncharacterized protein</fullName>
    </submittedName>
</protein>
<sequence>MTSKSSGFDVLKDFFKKDCENYDPAVVKELEELEKPVPLRLLSLTLESMDIQKLKDAVEAAKSEQPTQSSSIAVVKETVAPVQHTKEIRPIAPDEYKTIPSYMSSYLSLADLNLMREALEKAVNHRLLLRKTKFNEASKTVKDKILKIRNEQEGLKLDKTSQYCSEDEWKAVLPNNLKPKVKWASQMFTHLKRSKEKRFDKKIFYILIL</sequence>
<proteinExistence type="predicted"/>
<reference evidence="2" key="1">
    <citation type="submission" date="2022-11" db="UniProtKB">
        <authorList>
            <consortium name="WormBaseParasite"/>
        </authorList>
    </citation>
    <scope>IDENTIFICATION</scope>
</reference>
<organism evidence="1 2">
    <name type="scientific">Panagrolaimus sp. JU765</name>
    <dbReference type="NCBI Taxonomy" id="591449"/>
    <lineage>
        <taxon>Eukaryota</taxon>
        <taxon>Metazoa</taxon>
        <taxon>Ecdysozoa</taxon>
        <taxon>Nematoda</taxon>
        <taxon>Chromadorea</taxon>
        <taxon>Rhabditida</taxon>
        <taxon>Tylenchina</taxon>
        <taxon>Panagrolaimomorpha</taxon>
        <taxon>Panagrolaimoidea</taxon>
        <taxon>Panagrolaimidae</taxon>
        <taxon>Panagrolaimus</taxon>
    </lineage>
</organism>
<name>A0AC34R8U0_9BILA</name>